<keyword evidence="6" id="KW-1185">Reference proteome</keyword>
<dbReference type="SMART" id="SM00344">
    <property type="entry name" value="HTH_ASNC"/>
    <property type="match status" value="1"/>
</dbReference>
<dbReference type="SUPFAM" id="SSF54909">
    <property type="entry name" value="Dimeric alpha+beta barrel"/>
    <property type="match status" value="1"/>
</dbReference>
<dbReference type="CDD" id="cd00090">
    <property type="entry name" value="HTH_ARSR"/>
    <property type="match status" value="1"/>
</dbReference>
<dbReference type="Proteomes" id="UP000235994">
    <property type="component" value="Unassembled WGS sequence"/>
</dbReference>
<organism evidence="5 6">
    <name type="scientific">Achromobacter pulmonis</name>
    <dbReference type="NCBI Taxonomy" id="1389932"/>
    <lineage>
        <taxon>Bacteria</taxon>
        <taxon>Pseudomonadati</taxon>
        <taxon>Pseudomonadota</taxon>
        <taxon>Betaproteobacteria</taxon>
        <taxon>Burkholderiales</taxon>
        <taxon>Alcaligenaceae</taxon>
        <taxon>Achromobacter</taxon>
    </lineage>
</organism>
<dbReference type="PANTHER" id="PTHR30154">
    <property type="entry name" value="LEUCINE-RESPONSIVE REGULATORY PROTEIN"/>
    <property type="match status" value="1"/>
</dbReference>
<dbReference type="GO" id="GO:0043565">
    <property type="term" value="F:sequence-specific DNA binding"/>
    <property type="evidence" value="ECO:0007669"/>
    <property type="project" value="InterPro"/>
</dbReference>
<protein>
    <submittedName>
        <fullName evidence="5">AsnC family transcriptional regulator</fullName>
    </submittedName>
</protein>
<evidence type="ECO:0000256" key="3">
    <source>
        <dbReference type="ARBA" id="ARBA00023163"/>
    </source>
</evidence>
<proteinExistence type="predicted"/>
<reference evidence="5 6" key="1">
    <citation type="submission" date="2018-01" db="EMBL/GenBank/DDBJ databases">
        <title>The draft genome of an aniline degradation strain ANB-1.</title>
        <authorList>
            <person name="Zhang L."/>
            <person name="Jiang J."/>
        </authorList>
    </citation>
    <scope>NUCLEOTIDE SEQUENCE [LARGE SCALE GENOMIC DNA]</scope>
    <source>
        <strain evidence="5 6">ANB-1</strain>
    </source>
</reference>
<feature type="domain" description="HTH asnC-type" evidence="4">
    <location>
        <begin position="7"/>
        <end position="68"/>
    </location>
</feature>
<dbReference type="SUPFAM" id="SSF46785">
    <property type="entry name" value="Winged helix' DNA-binding domain"/>
    <property type="match status" value="1"/>
</dbReference>
<evidence type="ECO:0000259" key="4">
    <source>
        <dbReference type="PROSITE" id="PS50956"/>
    </source>
</evidence>
<dbReference type="GO" id="GO:0005829">
    <property type="term" value="C:cytosol"/>
    <property type="evidence" value="ECO:0007669"/>
    <property type="project" value="TreeGrafter"/>
</dbReference>
<dbReference type="InterPro" id="IPR036388">
    <property type="entry name" value="WH-like_DNA-bd_sf"/>
</dbReference>
<keyword evidence="2" id="KW-0238">DNA-binding</keyword>
<dbReference type="GO" id="GO:0043200">
    <property type="term" value="P:response to amino acid"/>
    <property type="evidence" value="ECO:0007669"/>
    <property type="project" value="TreeGrafter"/>
</dbReference>
<comment type="caution">
    <text evidence="5">The sequence shown here is derived from an EMBL/GenBank/DDBJ whole genome shotgun (WGS) entry which is preliminary data.</text>
</comment>
<dbReference type="InterPro" id="IPR000485">
    <property type="entry name" value="AsnC-type_HTH_dom"/>
</dbReference>
<keyword evidence="3" id="KW-0804">Transcription</keyword>
<dbReference type="GO" id="GO:0006355">
    <property type="term" value="P:regulation of DNA-templated transcription"/>
    <property type="evidence" value="ECO:0007669"/>
    <property type="project" value="UniProtKB-ARBA"/>
</dbReference>
<dbReference type="EMBL" id="POQS01000009">
    <property type="protein sequence ID" value="PND30543.1"/>
    <property type="molecule type" value="Genomic_DNA"/>
</dbReference>
<dbReference type="PROSITE" id="PS50956">
    <property type="entry name" value="HTH_ASNC_2"/>
    <property type="match status" value="1"/>
</dbReference>
<dbReference type="InterPro" id="IPR019888">
    <property type="entry name" value="Tscrpt_reg_AsnC-like"/>
</dbReference>
<dbReference type="Pfam" id="PF13412">
    <property type="entry name" value="HTH_24"/>
    <property type="match status" value="1"/>
</dbReference>
<sequence>MSAMPKIDETDRKILRALRADGRLTNLKLAEQVGLSPTPCWNRVKALEEAGVIEGYAALLNQKALGLPDTVMIEVTLEHHDDDTLARFGEEITRLPEVVEAFLVTGEYDYLIKVAVAGTEGYESFLRKRLYKLRGVRHSRSTFVLRRLKHTPSVEP</sequence>
<evidence type="ECO:0000313" key="6">
    <source>
        <dbReference type="Proteomes" id="UP000235994"/>
    </source>
</evidence>
<dbReference type="AlphaFoldDB" id="A0A2N8KAR3"/>
<evidence type="ECO:0000313" key="5">
    <source>
        <dbReference type="EMBL" id="PND30543.1"/>
    </source>
</evidence>
<dbReference type="PRINTS" id="PR00033">
    <property type="entry name" value="HTHASNC"/>
</dbReference>
<dbReference type="InterPro" id="IPR019887">
    <property type="entry name" value="Tscrpt_reg_AsnC/Lrp_C"/>
</dbReference>
<accession>A0A2N8KAR3</accession>
<gene>
    <name evidence="5" type="ORF">C1I89_29685</name>
</gene>
<dbReference type="InterPro" id="IPR011991">
    <property type="entry name" value="ArsR-like_HTH"/>
</dbReference>
<dbReference type="Gene3D" id="3.30.70.920">
    <property type="match status" value="1"/>
</dbReference>
<dbReference type="InterPro" id="IPR011008">
    <property type="entry name" value="Dimeric_a/b-barrel"/>
</dbReference>
<dbReference type="Pfam" id="PF01037">
    <property type="entry name" value="AsnC_trans_reg"/>
    <property type="match status" value="1"/>
</dbReference>
<evidence type="ECO:0000256" key="1">
    <source>
        <dbReference type="ARBA" id="ARBA00023015"/>
    </source>
</evidence>
<dbReference type="PANTHER" id="PTHR30154:SF34">
    <property type="entry name" value="TRANSCRIPTIONAL REGULATOR AZLB"/>
    <property type="match status" value="1"/>
</dbReference>
<name>A0A2N8KAR3_9BURK</name>
<keyword evidence="1" id="KW-0805">Transcription regulation</keyword>
<dbReference type="InterPro" id="IPR036390">
    <property type="entry name" value="WH_DNA-bd_sf"/>
</dbReference>
<dbReference type="Gene3D" id="1.10.10.10">
    <property type="entry name" value="Winged helix-like DNA-binding domain superfamily/Winged helix DNA-binding domain"/>
    <property type="match status" value="1"/>
</dbReference>
<evidence type="ECO:0000256" key="2">
    <source>
        <dbReference type="ARBA" id="ARBA00023125"/>
    </source>
</evidence>